<dbReference type="PANTHER" id="PTHR42700:SF1">
    <property type="entry name" value="SULFATE ADENYLYLTRANSFERASE"/>
    <property type="match status" value="1"/>
</dbReference>
<dbReference type="RefSeq" id="WP_211551767.1">
    <property type="nucleotide sequence ID" value="NZ_JAGTUF010000030.1"/>
</dbReference>
<dbReference type="GO" id="GO:0004020">
    <property type="term" value="F:adenylylsulfate kinase activity"/>
    <property type="evidence" value="ECO:0007669"/>
    <property type="project" value="UniProtKB-EC"/>
</dbReference>
<evidence type="ECO:0000313" key="4">
    <source>
        <dbReference type="Proteomes" id="UP000680714"/>
    </source>
</evidence>
<evidence type="ECO:0000256" key="1">
    <source>
        <dbReference type="ARBA" id="ARBA00022679"/>
    </source>
</evidence>
<dbReference type="PANTHER" id="PTHR42700">
    <property type="entry name" value="SULFATE ADENYLYLTRANSFERASE"/>
    <property type="match status" value="1"/>
</dbReference>
<evidence type="ECO:0000259" key="2">
    <source>
        <dbReference type="Pfam" id="PF01583"/>
    </source>
</evidence>
<dbReference type="InterPro" id="IPR027417">
    <property type="entry name" value="P-loop_NTPase"/>
</dbReference>
<dbReference type="EC" id="2.7.1.25" evidence="3"/>
<dbReference type="EMBL" id="JAGTUF010000030">
    <property type="protein sequence ID" value="MBR9973749.1"/>
    <property type="molecule type" value="Genomic_DNA"/>
</dbReference>
<dbReference type="Gene3D" id="3.40.50.300">
    <property type="entry name" value="P-loop containing nucleotide triphosphate hydrolases"/>
    <property type="match status" value="1"/>
</dbReference>
<feature type="domain" description="APS kinase" evidence="2">
    <location>
        <begin position="2"/>
        <end position="146"/>
    </location>
</feature>
<proteinExistence type="predicted"/>
<organism evidence="3 4">
    <name type="scientific">Magnetospirillum sulfuroxidans</name>
    <dbReference type="NCBI Taxonomy" id="611300"/>
    <lineage>
        <taxon>Bacteria</taxon>
        <taxon>Pseudomonadati</taxon>
        <taxon>Pseudomonadota</taxon>
        <taxon>Alphaproteobacteria</taxon>
        <taxon>Rhodospirillales</taxon>
        <taxon>Rhodospirillaceae</taxon>
        <taxon>Magnetospirillum</taxon>
    </lineage>
</organism>
<dbReference type="Pfam" id="PF01583">
    <property type="entry name" value="APS_kinase"/>
    <property type="match status" value="1"/>
</dbReference>
<dbReference type="InterPro" id="IPR059117">
    <property type="entry name" value="APS_kinase_dom"/>
</dbReference>
<keyword evidence="1 3" id="KW-0808">Transferase</keyword>
<comment type="caution">
    <text evidence="3">The sequence shown here is derived from an EMBL/GenBank/DDBJ whole genome shotgun (WGS) entry which is preliminary data.</text>
</comment>
<dbReference type="InterPro" id="IPR050512">
    <property type="entry name" value="Sulf_AdTrans/APS_kinase"/>
</dbReference>
<gene>
    <name evidence="3" type="ORF">KEC16_18640</name>
</gene>
<dbReference type="SUPFAM" id="SSF52540">
    <property type="entry name" value="P-loop containing nucleoside triphosphate hydrolases"/>
    <property type="match status" value="1"/>
</dbReference>
<sequence length="170" mass="18848">MITWLIGMSGAGKTTIAERLYGRLKPDCRHLLLLDGDTFRDVLRNDVDHTIEGRRKNAERISNLCRAMDGQGIHVICAVLSIFPEWLAWNRANFSSYYEVFLDIPLPTLEARDTKGLYAGGRSGQIPNVVGLHIPFPRPCNSDLVLGEAEQALGIDACVDAILAQMPKLD</sequence>
<evidence type="ECO:0000313" key="3">
    <source>
        <dbReference type="EMBL" id="MBR9973749.1"/>
    </source>
</evidence>
<keyword evidence="4" id="KW-1185">Reference proteome</keyword>
<dbReference type="Proteomes" id="UP000680714">
    <property type="component" value="Unassembled WGS sequence"/>
</dbReference>
<dbReference type="NCBIfam" id="NF004041">
    <property type="entry name" value="PRK05541.1"/>
    <property type="match status" value="1"/>
</dbReference>
<accession>A0ABS5IH73</accession>
<protein>
    <submittedName>
        <fullName evidence="3">Adenylyl-sulfate kinase</fullName>
        <ecNumber evidence="3">2.7.1.25</ecNumber>
    </submittedName>
</protein>
<reference evidence="3 4" key="1">
    <citation type="submission" date="2021-04" db="EMBL/GenBank/DDBJ databases">
        <title>Magnetospirillum sulfuroxidans sp. nov., a facultative chemolithoautotrophic sulfur-oxidizing alphaproteobacterium isolated from freshwater sediment and proposals for Paramagetospirillum gen. nov., and Magnetospirillaceae fam. nov.</title>
        <authorList>
            <person name="Koziaeva V."/>
            <person name="Geelhoed J.S."/>
            <person name="Sorokin D.Y."/>
            <person name="Grouzdev D.S."/>
        </authorList>
    </citation>
    <scope>NUCLEOTIDE SEQUENCE [LARGE SCALE GENOMIC DNA]</scope>
    <source>
        <strain evidence="3 4">J10</strain>
    </source>
</reference>
<name>A0ABS5IH73_9PROT</name>
<keyword evidence="3" id="KW-0418">Kinase</keyword>